<accession>A0A2Z7CJ62</accession>
<name>A0A2Z7CJ62_9LAMI</name>
<keyword evidence="2" id="KW-1185">Reference proteome</keyword>
<dbReference type="EMBL" id="KQ996533">
    <property type="protein sequence ID" value="KZV44709.1"/>
    <property type="molecule type" value="Genomic_DNA"/>
</dbReference>
<evidence type="ECO:0000313" key="2">
    <source>
        <dbReference type="Proteomes" id="UP000250235"/>
    </source>
</evidence>
<organism evidence="1 2">
    <name type="scientific">Dorcoceras hygrometricum</name>
    <dbReference type="NCBI Taxonomy" id="472368"/>
    <lineage>
        <taxon>Eukaryota</taxon>
        <taxon>Viridiplantae</taxon>
        <taxon>Streptophyta</taxon>
        <taxon>Embryophyta</taxon>
        <taxon>Tracheophyta</taxon>
        <taxon>Spermatophyta</taxon>
        <taxon>Magnoliopsida</taxon>
        <taxon>eudicotyledons</taxon>
        <taxon>Gunneridae</taxon>
        <taxon>Pentapetalae</taxon>
        <taxon>asterids</taxon>
        <taxon>lamiids</taxon>
        <taxon>Lamiales</taxon>
        <taxon>Gesneriaceae</taxon>
        <taxon>Didymocarpoideae</taxon>
        <taxon>Trichosporeae</taxon>
        <taxon>Loxocarpinae</taxon>
        <taxon>Dorcoceras</taxon>
    </lineage>
</organism>
<gene>
    <name evidence="1" type="ORF">F511_36536</name>
</gene>
<sequence length="257" mass="28641">MLHRGRLFEYQLLGQPLVTYDSDVCISCSGRNQLEQQHLFGPQCPTSPLLPPRKAPLEDLIYTTCTDPIPQPAAARTPRLLPALGCSLGTCLTSLFKDYIHRVLRHRAWTGNALQKLIKDSAVDARSKLLSNGGRLLHEVQYLWFLNIEKYRAPETDLFGPQCPTSPLLPPRKAPLEDLIYTTCTDPIPQPAAARTPRLLPALGCSLGTCLTSLFKDYIHRVLRHRAWTLVTECSSCTTSLYLLRLDHPSTGSTVAL</sequence>
<dbReference type="Proteomes" id="UP000250235">
    <property type="component" value="Unassembled WGS sequence"/>
</dbReference>
<dbReference type="AlphaFoldDB" id="A0A2Z7CJ62"/>
<protein>
    <submittedName>
        <fullName evidence="1">Putative 6-phosphogluconolactonase 1</fullName>
    </submittedName>
</protein>
<proteinExistence type="predicted"/>
<evidence type="ECO:0000313" key="1">
    <source>
        <dbReference type="EMBL" id="KZV44709.1"/>
    </source>
</evidence>
<reference evidence="1 2" key="1">
    <citation type="journal article" date="2015" name="Proc. Natl. Acad. Sci. U.S.A.">
        <title>The resurrection genome of Boea hygrometrica: A blueprint for survival of dehydration.</title>
        <authorList>
            <person name="Xiao L."/>
            <person name="Yang G."/>
            <person name="Zhang L."/>
            <person name="Yang X."/>
            <person name="Zhao S."/>
            <person name="Ji Z."/>
            <person name="Zhou Q."/>
            <person name="Hu M."/>
            <person name="Wang Y."/>
            <person name="Chen M."/>
            <person name="Xu Y."/>
            <person name="Jin H."/>
            <person name="Xiao X."/>
            <person name="Hu G."/>
            <person name="Bao F."/>
            <person name="Hu Y."/>
            <person name="Wan P."/>
            <person name="Li L."/>
            <person name="Deng X."/>
            <person name="Kuang T."/>
            <person name="Xiang C."/>
            <person name="Zhu J.K."/>
            <person name="Oliver M.J."/>
            <person name="He Y."/>
        </authorList>
    </citation>
    <scope>NUCLEOTIDE SEQUENCE [LARGE SCALE GENOMIC DNA]</scope>
    <source>
        <strain evidence="2">cv. XS01</strain>
    </source>
</reference>